<sequence length="129" mass="14931">MVDVPFSTSDLYNWKHQNPSFSEKPQGLTSLLETIFFTHQLTWDDCQQLLQVLFTSEERERIQREAAKVVLEPNRQPSTDPTHIQHVLPNTCPPWDPNTNQVRRLSNSIASFCSRASSLLPHDPLTYLR</sequence>
<proteinExistence type="predicted"/>
<dbReference type="InterPro" id="IPR003036">
    <property type="entry name" value="Gag_P30"/>
</dbReference>
<feature type="domain" description="Core shell protein Gag P30" evidence="1">
    <location>
        <begin position="9"/>
        <end position="103"/>
    </location>
</feature>
<evidence type="ECO:0000313" key="3">
    <source>
        <dbReference type="Proteomes" id="UP000593571"/>
    </source>
</evidence>
<accession>A0A7J8FIL0</accession>
<protein>
    <recommendedName>
        <fullName evidence="1">Core shell protein Gag P30 domain-containing protein</fullName>
    </recommendedName>
</protein>
<gene>
    <name evidence="2" type="ORF">HJG63_011994</name>
</gene>
<evidence type="ECO:0000313" key="2">
    <source>
        <dbReference type="EMBL" id="KAF6447567.1"/>
    </source>
</evidence>
<dbReference type="InterPro" id="IPR008919">
    <property type="entry name" value="Retrov_capsid_N"/>
</dbReference>
<name>A0A7J8FIL0_ROUAE</name>
<dbReference type="EMBL" id="JACASE010000007">
    <property type="protein sequence ID" value="KAF6447567.1"/>
    <property type="molecule type" value="Genomic_DNA"/>
</dbReference>
<dbReference type="InterPro" id="IPR050462">
    <property type="entry name" value="Retroviral_Gag-Pol_poly"/>
</dbReference>
<dbReference type="Pfam" id="PF02093">
    <property type="entry name" value="Gag_p30"/>
    <property type="match status" value="1"/>
</dbReference>
<organism evidence="2 3">
    <name type="scientific">Rousettus aegyptiacus</name>
    <name type="common">Egyptian fruit bat</name>
    <name type="synonym">Pteropus aegyptiacus</name>
    <dbReference type="NCBI Taxonomy" id="9407"/>
    <lineage>
        <taxon>Eukaryota</taxon>
        <taxon>Metazoa</taxon>
        <taxon>Chordata</taxon>
        <taxon>Craniata</taxon>
        <taxon>Vertebrata</taxon>
        <taxon>Euteleostomi</taxon>
        <taxon>Mammalia</taxon>
        <taxon>Eutheria</taxon>
        <taxon>Laurasiatheria</taxon>
        <taxon>Chiroptera</taxon>
        <taxon>Yinpterochiroptera</taxon>
        <taxon>Pteropodoidea</taxon>
        <taxon>Pteropodidae</taxon>
        <taxon>Rousettinae</taxon>
        <taxon>Rousettus</taxon>
    </lineage>
</organism>
<dbReference type="Proteomes" id="UP000593571">
    <property type="component" value="Unassembled WGS sequence"/>
</dbReference>
<dbReference type="PANTHER" id="PTHR33166">
    <property type="entry name" value="GAG_P30 DOMAIN-CONTAINING PROTEIN"/>
    <property type="match status" value="1"/>
</dbReference>
<dbReference type="Gene3D" id="1.10.375.10">
    <property type="entry name" value="Human Immunodeficiency Virus Type 1 Capsid Protein"/>
    <property type="match status" value="1"/>
</dbReference>
<keyword evidence="3" id="KW-1185">Reference proteome</keyword>
<dbReference type="GO" id="GO:0019068">
    <property type="term" value="P:virion assembly"/>
    <property type="evidence" value="ECO:0007669"/>
    <property type="project" value="InterPro"/>
</dbReference>
<reference evidence="2 3" key="1">
    <citation type="journal article" date="2020" name="Nature">
        <title>Six reference-quality genomes reveal evolution of bat adaptations.</title>
        <authorList>
            <person name="Jebb D."/>
            <person name="Huang Z."/>
            <person name="Pippel M."/>
            <person name="Hughes G.M."/>
            <person name="Lavrichenko K."/>
            <person name="Devanna P."/>
            <person name="Winkler S."/>
            <person name="Jermiin L.S."/>
            <person name="Skirmuntt E.C."/>
            <person name="Katzourakis A."/>
            <person name="Burkitt-Gray L."/>
            <person name="Ray D.A."/>
            <person name="Sullivan K.A.M."/>
            <person name="Roscito J.G."/>
            <person name="Kirilenko B.M."/>
            <person name="Davalos L.M."/>
            <person name="Corthals A.P."/>
            <person name="Power M.L."/>
            <person name="Jones G."/>
            <person name="Ransome R.D."/>
            <person name="Dechmann D.K.N."/>
            <person name="Locatelli A.G."/>
            <person name="Puechmaille S.J."/>
            <person name="Fedrigo O."/>
            <person name="Jarvis E.D."/>
            <person name="Hiller M."/>
            <person name="Vernes S.C."/>
            <person name="Myers E.W."/>
            <person name="Teeling E.C."/>
        </authorList>
    </citation>
    <scope>NUCLEOTIDE SEQUENCE [LARGE SCALE GENOMIC DNA]</scope>
    <source>
        <strain evidence="2">MRouAeg1</strain>
        <tissue evidence="2">Muscle</tissue>
    </source>
</reference>
<dbReference type="SUPFAM" id="SSF47943">
    <property type="entry name" value="Retrovirus capsid protein, N-terminal core domain"/>
    <property type="match status" value="1"/>
</dbReference>
<dbReference type="AlphaFoldDB" id="A0A7J8FIL0"/>
<evidence type="ECO:0000259" key="1">
    <source>
        <dbReference type="Pfam" id="PF02093"/>
    </source>
</evidence>
<comment type="caution">
    <text evidence="2">The sequence shown here is derived from an EMBL/GenBank/DDBJ whole genome shotgun (WGS) entry which is preliminary data.</text>
</comment>